<sequence>MSVGRPLTRDERAVLDALLADDVPDVATLRVQASTVLATRGCSCGCGTIDLAVDPVAPLAATAERDPVEATVVDQDGRVVGGLLLFVAGGRLTGLEVYGFGDEPLPMPPADRVLR</sequence>
<keyword evidence="3" id="KW-1185">Reference proteome</keyword>
<evidence type="ECO:0000313" key="3">
    <source>
        <dbReference type="Proteomes" id="UP000247602"/>
    </source>
</evidence>
<dbReference type="EMBL" id="QKNV01000048">
    <property type="protein sequence ID" value="PZA22095.1"/>
    <property type="molecule type" value="Genomic_DNA"/>
</dbReference>
<comment type="caution">
    <text evidence="2">The sequence shown here is derived from an EMBL/GenBank/DDBJ whole genome shotgun (WGS) entry which is preliminary data.</text>
</comment>
<accession>A0A323VBM9</accession>
<dbReference type="AlphaFoldDB" id="A0A323VBM9"/>
<dbReference type="EMBL" id="JACIBU010000002">
    <property type="protein sequence ID" value="MBB3678310.1"/>
    <property type="molecule type" value="Genomic_DNA"/>
</dbReference>
<evidence type="ECO:0000313" key="1">
    <source>
        <dbReference type="EMBL" id="MBB3678310.1"/>
    </source>
</evidence>
<dbReference type="RefSeq" id="WP_110551561.1">
    <property type="nucleotide sequence ID" value="NZ_JACIBU010000002.1"/>
</dbReference>
<name>A0A323VBM9_9ACTN</name>
<gene>
    <name evidence="2" type="ORF">DMO24_06770</name>
    <name evidence="1" type="ORF">FHX36_004099</name>
</gene>
<evidence type="ECO:0000313" key="4">
    <source>
        <dbReference type="Proteomes" id="UP000580718"/>
    </source>
</evidence>
<dbReference type="OrthoDB" id="4280462at2"/>
<proteinExistence type="predicted"/>
<reference evidence="1 4" key="2">
    <citation type="submission" date="2020-08" db="EMBL/GenBank/DDBJ databases">
        <title>Sequencing the genomes of 1000 actinobacteria strains.</title>
        <authorList>
            <person name="Klenk H.-P."/>
        </authorList>
    </citation>
    <scope>NUCLEOTIDE SEQUENCE [LARGE SCALE GENOMIC DNA]</scope>
    <source>
        <strain evidence="1 4">DSM 16678</strain>
    </source>
</reference>
<dbReference type="Proteomes" id="UP000580718">
    <property type="component" value="Unassembled WGS sequence"/>
</dbReference>
<evidence type="ECO:0000313" key="2">
    <source>
        <dbReference type="EMBL" id="PZA22095.1"/>
    </source>
</evidence>
<protein>
    <submittedName>
        <fullName evidence="2">Uncharacterized protein</fullName>
    </submittedName>
</protein>
<organism evidence="2 3">
    <name type="scientific">Modestobacter versicolor</name>
    <dbReference type="NCBI Taxonomy" id="429133"/>
    <lineage>
        <taxon>Bacteria</taxon>
        <taxon>Bacillati</taxon>
        <taxon>Actinomycetota</taxon>
        <taxon>Actinomycetes</taxon>
        <taxon>Geodermatophilales</taxon>
        <taxon>Geodermatophilaceae</taxon>
        <taxon>Modestobacter</taxon>
    </lineage>
</organism>
<reference evidence="2 3" key="1">
    <citation type="submission" date="2018-06" db="EMBL/GenBank/DDBJ databases">
        <title>Draft genome sequence of Modestobacter versicolor CP153-2.</title>
        <authorList>
            <person name="Gundlapally S.R."/>
        </authorList>
    </citation>
    <scope>NUCLEOTIDE SEQUENCE [LARGE SCALE GENOMIC DNA]</scope>
    <source>
        <strain evidence="2 3">CP153-2</strain>
    </source>
</reference>
<dbReference type="Proteomes" id="UP000247602">
    <property type="component" value="Unassembled WGS sequence"/>
</dbReference>